<keyword evidence="3" id="KW-1185">Reference proteome</keyword>
<protein>
    <submittedName>
        <fullName evidence="2">PilZ domain-containing protein</fullName>
    </submittedName>
</protein>
<dbReference type="SUPFAM" id="SSF141371">
    <property type="entry name" value="PilZ domain-like"/>
    <property type="match status" value="2"/>
</dbReference>
<name>A0A1G6DAG7_9HYPH</name>
<dbReference type="Pfam" id="PF07238">
    <property type="entry name" value="PilZ"/>
    <property type="match status" value="1"/>
</dbReference>
<accession>A0A1G6DAG7</accession>
<gene>
    <name evidence="2" type="ORF">SAMN02982931_03198</name>
</gene>
<dbReference type="Gene3D" id="2.40.10.220">
    <property type="entry name" value="predicted glycosyltransferase like domains"/>
    <property type="match status" value="1"/>
</dbReference>
<evidence type="ECO:0000313" key="3">
    <source>
        <dbReference type="Proteomes" id="UP000199071"/>
    </source>
</evidence>
<evidence type="ECO:0000259" key="1">
    <source>
        <dbReference type="Pfam" id="PF07238"/>
    </source>
</evidence>
<dbReference type="AlphaFoldDB" id="A0A1G6DAG7"/>
<proteinExistence type="predicted"/>
<reference evidence="2 3" key="1">
    <citation type="submission" date="2016-10" db="EMBL/GenBank/DDBJ databases">
        <authorList>
            <person name="de Groot N.N."/>
        </authorList>
    </citation>
    <scope>NUCLEOTIDE SEQUENCE [LARGE SCALE GENOMIC DNA]</scope>
    <source>
        <strain evidence="2 3">ATCC 35022</strain>
    </source>
</reference>
<feature type="domain" description="PilZ" evidence="1">
    <location>
        <begin position="6"/>
        <end position="91"/>
    </location>
</feature>
<dbReference type="RefSeq" id="WP_139167863.1">
    <property type="nucleotide sequence ID" value="NZ_FMXQ01000006.1"/>
</dbReference>
<dbReference type="STRING" id="665467.SAMN02982931_03198"/>
<dbReference type="OrthoDB" id="9798164at2"/>
<dbReference type="EMBL" id="FMXQ01000006">
    <property type="protein sequence ID" value="SDB41845.1"/>
    <property type="molecule type" value="Genomic_DNA"/>
</dbReference>
<evidence type="ECO:0000313" key="2">
    <source>
        <dbReference type="EMBL" id="SDB41845.1"/>
    </source>
</evidence>
<dbReference type="GO" id="GO:0035438">
    <property type="term" value="F:cyclic-di-GMP binding"/>
    <property type="evidence" value="ECO:0007669"/>
    <property type="project" value="InterPro"/>
</dbReference>
<dbReference type="InterPro" id="IPR009875">
    <property type="entry name" value="PilZ_domain"/>
</dbReference>
<dbReference type="Proteomes" id="UP000199071">
    <property type="component" value="Unassembled WGS sequence"/>
</dbReference>
<organism evidence="2 3">
    <name type="scientific">Bauldia litoralis</name>
    <dbReference type="NCBI Taxonomy" id="665467"/>
    <lineage>
        <taxon>Bacteria</taxon>
        <taxon>Pseudomonadati</taxon>
        <taxon>Pseudomonadota</taxon>
        <taxon>Alphaproteobacteria</taxon>
        <taxon>Hyphomicrobiales</taxon>
        <taxon>Kaistiaceae</taxon>
        <taxon>Bauldia</taxon>
    </lineage>
</organism>
<sequence>MTEVTDKRKYKRTKVELMGRYMLSDRREYLCTLIDVALGGIGMEAPEAGSLGEPVVVYSDRLGRMQGKIVRYVDGGFALQLTQSEAATRKLSDRLERLQRMTRTFDGRERRRDVRVPSADLTPMANLPSGPACEIVNLSILGAEVKVAGQIPPIGALLRLGVLQGRVVRHTEHGVAVRFENVSADGTLADRWDQISTVAGDRANAA</sequence>